<name>A0AAW1GZX3_SAPOF</name>
<protein>
    <submittedName>
        <fullName evidence="1">Uncharacterized protein</fullName>
    </submittedName>
</protein>
<dbReference type="Pfam" id="PF00300">
    <property type="entry name" value="His_Phos_1"/>
    <property type="match status" value="1"/>
</dbReference>
<dbReference type="AlphaFoldDB" id="A0AAW1GZX3"/>
<evidence type="ECO:0000313" key="2">
    <source>
        <dbReference type="Proteomes" id="UP001443914"/>
    </source>
</evidence>
<sequence>MQVIKDQDLRERHIGELQGLVFRELRTLNRKAYDALSSQELDDELPVCTAYRSYSFFRTAILVVVTHGVVIETLCKRALPEGKFDGIANASIGVIELSEEDDWFIKSWNDVGHLRGTPLLKAKVFDIDNSP</sequence>
<dbReference type="EMBL" id="JBDFQZ010000013">
    <property type="protein sequence ID" value="KAK9670409.1"/>
    <property type="molecule type" value="Genomic_DNA"/>
</dbReference>
<dbReference type="Proteomes" id="UP001443914">
    <property type="component" value="Unassembled WGS sequence"/>
</dbReference>
<reference evidence="1" key="1">
    <citation type="submission" date="2024-03" db="EMBL/GenBank/DDBJ databases">
        <title>WGS assembly of Saponaria officinalis var. Norfolk2.</title>
        <authorList>
            <person name="Jenkins J."/>
            <person name="Shu S."/>
            <person name="Grimwood J."/>
            <person name="Barry K."/>
            <person name="Goodstein D."/>
            <person name="Schmutz J."/>
            <person name="Leebens-Mack J."/>
            <person name="Osbourn A."/>
        </authorList>
    </citation>
    <scope>NUCLEOTIDE SEQUENCE [LARGE SCALE GENOMIC DNA]</scope>
    <source>
        <strain evidence="1">JIC</strain>
    </source>
</reference>
<dbReference type="InterPro" id="IPR013078">
    <property type="entry name" value="His_Pase_superF_clade-1"/>
</dbReference>
<keyword evidence="2" id="KW-1185">Reference proteome</keyword>
<dbReference type="SUPFAM" id="SSF53254">
    <property type="entry name" value="Phosphoglycerate mutase-like"/>
    <property type="match status" value="1"/>
</dbReference>
<gene>
    <name evidence="1" type="ORF">RND81_13G200100</name>
</gene>
<accession>A0AAW1GZX3</accession>
<dbReference type="Gene3D" id="3.40.50.1240">
    <property type="entry name" value="Phosphoglycerate mutase-like"/>
    <property type="match status" value="1"/>
</dbReference>
<comment type="caution">
    <text evidence="1">The sequence shown here is derived from an EMBL/GenBank/DDBJ whole genome shotgun (WGS) entry which is preliminary data.</text>
</comment>
<organism evidence="1 2">
    <name type="scientific">Saponaria officinalis</name>
    <name type="common">Common soapwort</name>
    <name type="synonym">Lychnis saponaria</name>
    <dbReference type="NCBI Taxonomy" id="3572"/>
    <lineage>
        <taxon>Eukaryota</taxon>
        <taxon>Viridiplantae</taxon>
        <taxon>Streptophyta</taxon>
        <taxon>Embryophyta</taxon>
        <taxon>Tracheophyta</taxon>
        <taxon>Spermatophyta</taxon>
        <taxon>Magnoliopsida</taxon>
        <taxon>eudicotyledons</taxon>
        <taxon>Gunneridae</taxon>
        <taxon>Pentapetalae</taxon>
        <taxon>Caryophyllales</taxon>
        <taxon>Caryophyllaceae</taxon>
        <taxon>Caryophylleae</taxon>
        <taxon>Saponaria</taxon>
    </lineage>
</organism>
<proteinExistence type="predicted"/>
<dbReference type="InterPro" id="IPR029033">
    <property type="entry name" value="His_PPase_superfam"/>
</dbReference>
<evidence type="ECO:0000313" key="1">
    <source>
        <dbReference type="EMBL" id="KAK9670409.1"/>
    </source>
</evidence>